<gene>
    <name evidence="2" type="ORF">DPM33_08860</name>
</gene>
<evidence type="ECO:0000313" key="2">
    <source>
        <dbReference type="EMBL" id="RAZ91389.1"/>
    </source>
</evidence>
<dbReference type="Proteomes" id="UP000251558">
    <property type="component" value="Unassembled WGS sequence"/>
</dbReference>
<accession>A0A330HXI4</accession>
<reference evidence="2 3" key="1">
    <citation type="submission" date="2018-07" db="EMBL/GenBank/DDBJ databases">
        <title>Diversity of Mesorhizobium strains in Brazil.</title>
        <authorList>
            <person name="Helene L.C.F."/>
            <person name="Dall'Agnol R."/>
            <person name="Delamuta J.R.M."/>
            <person name="Hungria M."/>
        </authorList>
    </citation>
    <scope>NUCLEOTIDE SEQUENCE [LARGE SCALE GENOMIC DNA]</scope>
    <source>
        <strain evidence="2 3">AC99b</strain>
    </source>
</reference>
<dbReference type="RefSeq" id="WP_112097024.1">
    <property type="nucleotide sequence ID" value="NZ_QMBP01000003.1"/>
</dbReference>
<comment type="caution">
    <text evidence="2">The sequence shown here is derived from an EMBL/GenBank/DDBJ whole genome shotgun (WGS) entry which is preliminary data.</text>
</comment>
<evidence type="ECO:0000256" key="1">
    <source>
        <dbReference type="SAM" id="MobiDB-lite"/>
    </source>
</evidence>
<proteinExistence type="predicted"/>
<dbReference type="OrthoDB" id="8074362at2"/>
<dbReference type="EMBL" id="QMBP01000003">
    <property type="protein sequence ID" value="RAZ91389.1"/>
    <property type="molecule type" value="Genomic_DNA"/>
</dbReference>
<protein>
    <submittedName>
        <fullName evidence="2">Uncharacterized protein</fullName>
    </submittedName>
</protein>
<dbReference type="AlphaFoldDB" id="A0A330HXI4"/>
<sequence length="183" mass="21121">MEQKQTKRHVGRPAGSGMIDDDPPLIRVAEILLDQPQMKPTTAMRKVLRTMPPTTEEGDRTILRRWQSRWRVGSARYTEKAKAKRQPSVTVRRSASGGGYRGFSAMDRVLETFRKADAVADSFRKAEEMAKLYDPARMSTFQKAVMGYIDSPLYKAMQEPEFMRRIREQQEMIERMFPKGIGF</sequence>
<evidence type="ECO:0000313" key="3">
    <source>
        <dbReference type="Proteomes" id="UP000251558"/>
    </source>
</evidence>
<feature type="region of interest" description="Disordered" evidence="1">
    <location>
        <begin position="1"/>
        <end position="21"/>
    </location>
</feature>
<feature type="compositionally biased region" description="Basic residues" evidence="1">
    <location>
        <begin position="1"/>
        <end position="11"/>
    </location>
</feature>
<keyword evidence="3" id="KW-1185">Reference proteome</keyword>
<organism evidence="2 3">
    <name type="scientific">Mesorhizobium hawassense</name>
    <dbReference type="NCBI Taxonomy" id="1209954"/>
    <lineage>
        <taxon>Bacteria</taxon>
        <taxon>Pseudomonadati</taxon>
        <taxon>Pseudomonadota</taxon>
        <taxon>Alphaproteobacteria</taxon>
        <taxon>Hyphomicrobiales</taxon>
        <taxon>Phyllobacteriaceae</taxon>
        <taxon>Mesorhizobium</taxon>
    </lineage>
</organism>
<name>A0A330HXI4_9HYPH</name>